<feature type="compositionally biased region" description="Basic residues" evidence="1">
    <location>
        <begin position="836"/>
        <end position="848"/>
    </location>
</feature>
<feature type="compositionally biased region" description="Basic residues" evidence="1">
    <location>
        <begin position="800"/>
        <end position="813"/>
    </location>
</feature>
<accession>A2G196</accession>
<feature type="compositionally biased region" description="Low complexity" evidence="1">
    <location>
        <begin position="632"/>
        <end position="648"/>
    </location>
</feature>
<evidence type="ECO:0000313" key="2">
    <source>
        <dbReference type="EMBL" id="EAX89074.1"/>
    </source>
</evidence>
<dbReference type="EMBL" id="DS114237">
    <property type="protein sequence ID" value="EAX89074.1"/>
    <property type="molecule type" value="Genomic_DNA"/>
</dbReference>
<dbReference type="VEuPathDB" id="TrichDB:TVAGG3_0522890"/>
<dbReference type="InParanoid" id="A2G196"/>
<feature type="compositionally biased region" description="Polar residues" evidence="1">
    <location>
        <begin position="823"/>
        <end position="832"/>
    </location>
</feature>
<dbReference type="Proteomes" id="UP000001542">
    <property type="component" value="Unassembled WGS sequence"/>
</dbReference>
<feature type="compositionally biased region" description="Polar residues" evidence="1">
    <location>
        <begin position="571"/>
        <end position="592"/>
    </location>
</feature>
<sequence length="958" mass="108566">MWPPKIKKVSPLAQSVFYFLGKLLHDCDDRNVILKWLTLAFLPNEKPKSSEVTMIGYSNCLIQDYESVAWVFLFSDDTFKSFILNEENKFTKLKEGKINKVSINIDTNSIIFEGKSRDPILKFYPTDPKTVMAWADAHDETQDLTVTFLSSARTPFPNIFYEYAIPMLMTNNNIVLKAILRVFNNIGSAPPSFFSALLDVFATKDTINTLFSTILICDLETTNGSLNEIVTRNLMTNQFFRILVTRYYESYFERFLSKLIRYIDDRADLRLTQPDCDVERAKVVVFSFIKYILGSYGIFPPQISHFLSFVRSYSSIVHNNREEVFNLISTLFFENILVNGLLGNEPFPKVQLKNKNQIIELLRFIKPIFIHKTIETTNPEIWDWNTRITFRVHPQLDIFLSVISDPAPDARFPSVNDEQYEEYSSCIFQTISNNQDQFIENYEKMKKQTAISSCASWNFTFAVSMLFQHMSDGEELEVNTENKKDDYRNFLDTAVIRPQPIPNSPFSDHYGKDYLESAHPSSYLMQSLELMNDQVNIPNNKLPRMPLIPHYSDEDIAAEIELRKKELAEPQTRTARTVAPQANASTQGNLTSPRFPPNQMMNQNPNQNPLPTTQNTQSQQVPQPITSNQAKPSLSQLNPQLSNQQPTNVITPNLLSANQAQKQSQLQLLEDILKSMPEQAKNTPQPLLLPSQPSQSNMLRQSRSQSAMKLAPTISINPKKREPTTIEEDTPVHLIPTTTATEHQANIVPKRTVGKKNRLKLGRSVSPETDKVIKKKSRRKTAETTTNTASSSMDEENAPKKKVLRKKTKKARAKTVDPVPEKLSSSPSTDKLNSPGKKRKRIVKRKGSNRGMTKTVEDELREPSISPQQVQIQANNNNSQNAKPKGRKRASTTKTPTLVIDPSILVPSNATISRKSSKSSNATKSSKNSDTPASPITHSPSKKKSKTKKKSSSQSGPQ</sequence>
<dbReference type="AlphaFoldDB" id="A2G196"/>
<feature type="compositionally biased region" description="Polar residues" evidence="1">
    <location>
        <begin position="621"/>
        <end position="631"/>
    </location>
</feature>
<feature type="compositionally biased region" description="Basic residues" evidence="1">
    <location>
        <begin position="752"/>
        <end position="761"/>
    </location>
</feature>
<feature type="region of interest" description="Disordered" evidence="1">
    <location>
        <begin position="679"/>
        <end position="702"/>
    </location>
</feature>
<gene>
    <name evidence="2" type="ORF">TVAG_287360</name>
</gene>
<feature type="region of interest" description="Disordered" evidence="1">
    <location>
        <begin position="567"/>
        <end position="648"/>
    </location>
</feature>
<name>A2G196_TRIV3</name>
<feature type="compositionally biased region" description="Basic residues" evidence="1">
    <location>
        <begin position="940"/>
        <end position="951"/>
    </location>
</feature>
<dbReference type="InterPro" id="IPR008936">
    <property type="entry name" value="Rho_GTPase_activation_prot"/>
</dbReference>
<feature type="region of interest" description="Disordered" evidence="1">
    <location>
        <begin position="742"/>
        <end position="958"/>
    </location>
</feature>
<feature type="compositionally biased region" description="Low complexity" evidence="1">
    <location>
        <begin position="783"/>
        <end position="792"/>
    </location>
</feature>
<feature type="compositionally biased region" description="Low complexity" evidence="1">
    <location>
        <begin position="868"/>
        <end position="881"/>
    </location>
</feature>
<dbReference type="KEGG" id="tva:4746741"/>
<feature type="compositionally biased region" description="Low complexity" evidence="1">
    <location>
        <begin position="684"/>
        <end position="696"/>
    </location>
</feature>
<evidence type="ECO:0000256" key="1">
    <source>
        <dbReference type="SAM" id="MobiDB-lite"/>
    </source>
</evidence>
<protein>
    <recommendedName>
        <fullName evidence="4">Ras-GAP domain-containing protein</fullName>
    </recommendedName>
</protein>
<keyword evidence="3" id="KW-1185">Reference proteome</keyword>
<proteinExistence type="predicted"/>
<dbReference type="RefSeq" id="XP_001302004.1">
    <property type="nucleotide sequence ID" value="XM_001302003.1"/>
</dbReference>
<reference evidence="2" key="2">
    <citation type="journal article" date="2007" name="Science">
        <title>Draft genome sequence of the sexually transmitted pathogen Trichomonas vaginalis.</title>
        <authorList>
            <person name="Carlton J.M."/>
            <person name="Hirt R.P."/>
            <person name="Silva J.C."/>
            <person name="Delcher A.L."/>
            <person name="Schatz M."/>
            <person name="Zhao Q."/>
            <person name="Wortman J.R."/>
            <person name="Bidwell S.L."/>
            <person name="Alsmark U.C.M."/>
            <person name="Besteiro S."/>
            <person name="Sicheritz-Ponten T."/>
            <person name="Noel C.J."/>
            <person name="Dacks J.B."/>
            <person name="Foster P.G."/>
            <person name="Simillion C."/>
            <person name="Van de Peer Y."/>
            <person name="Miranda-Saavedra D."/>
            <person name="Barton G.J."/>
            <person name="Westrop G.D."/>
            <person name="Mueller S."/>
            <person name="Dessi D."/>
            <person name="Fiori P.L."/>
            <person name="Ren Q."/>
            <person name="Paulsen I."/>
            <person name="Zhang H."/>
            <person name="Bastida-Corcuera F.D."/>
            <person name="Simoes-Barbosa A."/>
            <person name="Brown M.T."/>
            <person name="Hayes R.D."/>
            <person name="Mukherjee M."/>
            <person name="Okumura C.Y."/>
            <person name="Schneider R."/>
            <person name="Smith A.J."/>
            <person name="Vanacova S."/>
            <person name="Villalvazo M."/>
            <person name="Haas B.J."/>
            <person name="Pertea M."/>
            <person name="Feldblyum T.V."/>
            <person name="Utterback T.R."/>
            <person name="Shu C.L."/>
            <person name="Osoegawa K."/>
            <person name="de Jong P.J."/>
            <person name="Hrdy I."/>
            <person name="Horvathova L."/>
            <person name="Zubacova Z."/>
            <person name="Dolezal P."/>
            <person name="Malik S.B."/>
            <person name="Logsdon J.M. Jr."/>
            <person name="Henze K."/>
            <person name="Gupta A."/>
            <person name="Wang C.C."/>
            <person name="Dunne R.L."/>
            <person name="Upcroft J.A."/>
            <person name="Upcroft P."/>
            <person name="White O."/>
            <person name="Salzberg S.L."/>
            <person name="Tang P."/>
            <person name="Chiu C.-H."/>
            <person name="Lee Y.-S."/>
            <person name="Embley T.M."/>
            <person name="Coombs G.H."/>
            <person name="Mottram J.C."/>
            <person name="Tachezy J."/>
            <person name="Fraser-Liggett C.M."/>
            <person name="Johnson P.J."/>
        </authorList>
    </citation>
    <scope>NUCLEOTIDE SEQUENCE [LARGE SCALE GENOMIC DNA]</scope>
    <source>
        <strain evidence="2">G3</strain>
    </source>
</reference>
<organism evidence="2 3">
    <name type="scientific">Trichomonas vaginalis (strain ATCC PRA-98 / G3)</name>
    <dbReference type="NCBI Taxonomy" id="412133"/>
    <lineage>
        <taxon>Eukaryota</taxon>
        <taxon>Metamonada</taxon>
        <taxon>Parabasalia</taxon>
        <taxon>Trichomonadida</taxon>
        <taxon>Trichomonadidae</taxon>
        <taxon>Trichomonas</taxon>
    </lineage>
</organism>
<feature type="compositionally biased region" description="Low complexity" evidence="1">
    <location>
        <begin position="908"/>
        <end position="929"/>
    </location>
</feature>
<reference evidence="2" key="1">
    <citation type="submission" date="2006-10" db="EMBL/GenBank/DDBJ databases">
        <authorList>
            <person name="Amadeo P."/>
            <person name="Zhao Q."/>
            <person name="Wortman J."/>
            <person name="Fraser-Liggett C."/>
            <person name="Carlton J."/>
        </authorList>
    </citation>
    <scope>NUCLEOTIDE SEQUENCE</scope>
    <source>
        <strain evidence="2">G3</strain>
    </source>
</reference>
<feature type="compositionally biased region" description="Low complexity" evidence="1">
    <location>
        <begin position="597"/>
        <end position="620"/>
    </location>
</feature>
<evidence type="ECO:0000313" key="3">
    <source>
        <dbReference type="Proteomes" id="UP000001542"/>
    </source>
</evidence>
<dbReference type="SUPFAM" id="SSF48350">
    <property type="entry name" value="GTPase activation domain, GAP"/>
    <property type="match status" value="1"/>
</dbReference>
<evidence type="ECO:0008006" key="4">
    <source>
        <dbReference type="Google" id="ProtNLM"/>
    </source>
</evidence>
<dbReference type="VEuPathDB" id="TrichDB:TVAG_287360"/>